<dbReference type="Pfam" id="PF12833">
    <property type="entry name" value="HTH_18"/>
    <property type="match status" value="1"/>
</dbReference>
<dbReference type="OrthoDB" id="8543772at2"/>
<keyword evidence="1" id="KW-0805">Transcription regulation</keyword>
<reference evidence="4 5" key="1">
    <citation type="submission" date="2018-10" db="EMBL/GenBank/DDBJ databases">
        <title>Paraburkholderia sp. 7MK8-2, isolated from soil.</title>
        <authorList>
            <person name="Gao Z.-H."/>
            <person name="Qiu L.-H."/>
        </authorList>
    </citation>
    <scope>NUCLEOTIDE SEQUENCE [LARGE SCALE GENOMIC DNA]</scope>
    <source>
        <strain evidence="4 5">7MK8-2</strain>
    </source>
</reference>
<dbReference type="SMART" id="SM00342">
    <property type="entry name" value="HTH_ARAC"/>
    <property type="match status" value="1"/>
</dbReference>
<dbReference type="Proteomes" id="UP000280434">
    <property type="component" value="Unassembled WGS sequence"/>
</dbReference>
<evidence type="ECO:0000256" key="2">
    <source>
        <dbReference type="ARBA" id="ARBA00023163"/>
    </source>
</evidence>
<dbReference type="Gene3D" id="3.40.50.880">
    <property type="match status" value="1"/>
</dbReference>
<gene>
    <name evidence="4" type="primary">ftrA</name>
    <name evidence="4" type="ORF">D7S89_04525</name>
</gene>
<organism evidence="4 5">
    <name type="scientific">Trinickia fusca</name>
    <dbReference type="NCBI Taxonomy" id="2419777"/>
    <lineage>
        <taxon>Bacteria</taxon>
        <taxon>Pseudomonadati</taxon>
        <taxon>Pseudomonadota</taxon>
        <taxon>Betaproteobacteria</taxon>
        <taxon>Burkholderiales</taxon>
        <taxon>Burkholderiaceae</taxon>
        <taxon>Trinickia</taxon>
    </lineage>
</organism>
<dbReference type="InterPro" id="IPR009057">
    <property type="entry name" value="Homeodomain-like_sf"/>
</dbReference>
<evidence type="ECO:0000259" key="3">
    <source>
        <dbReference type="PROSITE" id="PS01124"/>
    </source>
</evidence>
<dbReference type="PANTHER" id="PTHR43130:SF3">
    <property type="entry name" value="HTH-TYPE TRANSCRIPTIONAL REGULATOR RV1931C"/>
    <property type="match status" value="1"/>
</dbReference>
<dbReference type="Gene3D" id="1.10.10.60">
    <property type="entry name" value="Homeodomain-like"/>
    <property type="match status" value="1"/>
</dbReference>
<dbReference type="InterPro" id="IPR018060">
    <property type="entry name" value="HTH_AraC"/>
</dbReference>
<dbReference type="InterPro" id="IPR029062">
    <property type="entry name" value="Class_I_gatase-like"/>
</dbReference>
<feature type="domain" description="HTH araC/xylS-type" evidence="3">
    <location>
        <begin position="233"/>
        <end position="331"/>
    </location>
</feature>
<dbReference type="SUPFAM" id="SSF46689">
    <property type="entry name" value="Homeodomain-like"/>
    <property type="match status" value="2"/>
</dbReference>
<evidence type="ECO:0000313" key="4">
    <source>
        <dbReference type="EMBL" id="RKP52751.1"/>
    </source>
</evidence>
<dbReference type="InterPro" id="IPR002818">
    <property type="entry name" value="DJ-1/PfpI"/>
</dbReference>
<dbReference type="GO" id="GO:0003700">
    <property type="term" value="F:DNA-binding transcription factor activity"/>
    <property type="evidence" value="ECO:0007669"/>
    <property type="project" value="InterPro"/>
</dbReference>
<dbReference type="CDD" id="cd03137">
    <property type="entry name" value="GATase1_AraC_1"/>
    <property type="match status" value="1"/>
</dbReference>
<proteinExistence type="predicted"/>
<dbReference type="PROSITE" id="PS01124">
    <property type="entry name" value="HTH_ARAC_FAMILY_2"/>
    <property type="match status" value="1"/>
</dbReference>
<name>A0A494XSW7_9BURK</name>
<dbReference type="GO" id="GO:0043565">
    <property type="term" value="F:sequence-specific DNA binding"/>
    <property type="evidence" value="ECO:0007669"/>
    <property type="project" value="InterPro"/>
</dbReference>
<dbReference type="NCBIfam" id="NF006902">
    <property type="entry name" value="PRK09393.1"/>
    <property type="match status" value="1"/>
</dbReference>
<dbReference type="SUPFAM" id="SSF52317">
    <property type="entry name" value="Class I glutamine amidotransferase-like"/>
    <property type="match status" value="1"/>
</dbReference>
<keyword evidence="2" id="KW-0804">Transcription</keyword>
<dbReference type="InterPro" id="IPR052158">
    <property type="entry name" value="INH-QAR"/>
</dbReference>
<protein>
    <submittedName>
        <fullName evidence="4">Transcriptional regulator FtrA</fullName>
    </submittedName>
</protein>
<evidence type="ECO:0000313" key="5">
    <source>
        <dbReference type="Proteomes" id="UP000280434"/>
    </source>
</evidence>
<dbReference type="PANTHER" id="PTHR43130">
    <property type="entry name" value="ARAC-FAMILY TRANSCRIPTIONAL REGULATOR"/>
    <property type="match status" value="1"/>
</dbReference>
<evidence type="ECO:0000256" key="1">
    <source>
        <dbReference type="ARBA" id="ARBA00023015"/>
    </source>
</evidence>
<sequence length="334" mass="36114">MTDIVKIMPTRPTIKRPRSRLRERTVAILAYDGVNGFELGLAAEVFGLDEMGEDWYRVLVCADRPTKPVGAGTGFRIVADAGLDRVSEAGLIIVPGWHDIDAAPPAAILDTLLRAHARGARIASICSGVFVLAAAGLLAGRRVAVHWAQAQALASRYPHLQVDPAVLYVDEGDILTSAGRAAGLDLCVHIVRNDFGPAVANTVARRLVIPAHREGGQAQFIARPVREEGDPLATLLAWAREHLSETLSIVELAEQAGMSRRTFIRRFEEATGMAPGEWVVQERVAYARSLLEASAMPIEHIATAAGFGSADGLRHHFRQRLGTSPARYRASFQA</sequence>
<dbReference type="Pfam" id="PF01965">
    <property type="entry name" value="DJ-1_PfpI"/>
    <property type="match status" value="1"/>
</dbReference>
<dbReference type="AlphaFoldDB" id="A0A494XSW7"/>
<comment type="caution">
    <text evidence="4">The sequence shown here is derived from an EMBL/GenBank/DDBJ whole genome shotgun (WGS) entry which is preliminary data.</text>
</comment>
<dbReference type="EMBL" id="RBZV01000001">
    <property type="protein sequence ID" value="RKP52751.1"/>
    <property type="molecule type" value="Genomic_DNA"/>
</dbReference>
<accession>A0A494XSW7</accession>
<keyword evidence="5" id="KW-1185">Reference proteome</keyword>